<organism evidence="1 2">
    <name type="scientific">Rhizobium aethiopicum</name>
    <dbReference type="NCBI Taxonomy" id="1138170"/>
    <lineage>
        <taxon>Bacteria</taxon>
        <taxon>Pseudomonadati</taxon>
        <taxon>Pseudomonadota</taxon>
        <taxon>Alphaproteobacteria</taxon>
        <taxon>Hyphomicrobiales</taxon>
        <taxon>Rhizobiaceae</taxon>
        <taxon>Rhizobium/Agrobacterium group</taxon>
        <taxon>Rhizobium</taxon>
    </lineage>
</organism>
<name>A0A1C3Y0V8_9HYPH</name>
<reference evidence="1 2" key="1">
    <citation type="submission" date="2016-08" db="EMBL/GenBank/DDBJ databases">
        <authorList>
            <person name="Seilhamer J.J."/>
        </authorList>
    </citation>
    <scope>NUCLEOTIDE SEQUENCE [LARGE SCALE GENOMIC DNA]</scope>
    <source>
        <strain evidence="1 2">HBR26</strain>
    </source>
</reference>
<protein>
    <submittedName>
        <fullName evidence="1">Uncharacterized protein</fullName>
    </submittedName>
</protein>
<dbReference type="STRING" id="1138170.GA0061105_10419"/>
<dbReference type="Proteomes" id="UP000198723">
    <property type="component" value="Unassembled WGS sequence"/>
</dbReference>
<evidence type="ECO:0000313" key="1">
    <source>
        <dbReference type="EMBL" id="SCB58095.1"/>
    </source>
</evidence>
<dbReference type="EMBL" id="FMAJ01000004">
    <property type="protein sequence ID" value="SCB58095.1"/>
    <property type="molecule type" value="Genomic_DNA"/>
</dbReference>
<dbReference type="AlphaFoldDB" id="A0A1C3Y0V8"/>
<sequence>MKEARLKLKQVRRPHTYVFFALLPARLAGDFLTNLETIFTETWVPRYGYKKSRWLWHRNCWGLVAYYWFDTVMLAAERIRKVIW</sequence>
<accession>A0A1C3Y0V8</accession>
<proteinExistence type="predicted"/>
<gene>
    <name evidence="1" type="ORF">GA0061105_10419</name>
</gene>
<evidence type="ECO:0000313" key="2">
    <source>
        <dbReference type="Proteomes" id="UP000198723"/>
    </source>
</evidence>